<keyword evidence="4" id="KW-1133">Transmembrane helix</keyword>
<gene>
    <name evidence="5" type="ORF">B9Z19DRAFT_984277</name>
</gene>
<organism evidence="5 6">
    <name type="scientific">Tuber borchii</name>
    <name type="common">White truffle</name>
    <dbReference type="NCBI Taxonomy" id="42251"/>
    <lineage>
        <taxon>Eukaryota</taxon>
        <taxon>Fungi</taxon>
        <taxon>Dikarya</taxon>
        <taxon>Ascomycota</taxon>
        <taxon>Pezizomycotina</taxon>
        <taxon>Pezizomycetes</taxon>
        <taxon>Pezizales</taxon>
        <taxon>Tuberaceae</taxon>
        <taxon>Tuber</taxon>
    </lineage>
</organism>
<accession>A0A2T6ZRJ6</accession>
<name>A0A2T6ZRJ6_TUBBO</name>
<dbReference type="EMBL" id="NESQ01000129">
    <property type="protein sequence ID" value="PUU78120.1"/>
    <property type="molecule type" value="Genomic_DNA"/>
</dbReference>
<protein>
    <submittedName>
        <fullName evidence="5">Uncharacterized protein</fullName>
    </submittedName>
</protein>
<dbReference type="Gene3D" id="3.40.50.720">
    <property type="entry name" value="NAD(P)-binding Rossmann-like Domain"/>
    <property type="match status" value="1"/>
</dbReference>
<sequence length="484" mass="55092">MPIPILGEIYYNGIDSIPYLLPVLKVVPWLLIVVILKVYFNGYRNRNERVMHGKVAIITGGTSGVGAAIVNDLAARGTHLILLVRNASDIFTVDYIEDLRERHGNPFIYAEECDLSSLHSIRLFATKFIDNTPPRRLDMVVCCAGVMAPPYTPRTTTEDGIEAHWGLNFLANFQLLNILAPCLRAQPPDRDVRILLATCSSYITGNLDLNDPQFFRRKYPLRTPWLCYGASKMALMAFCLEFQRRLDSYVRPDKQPNNVRIYNIDPGLVRTPGSRRWITMGSLWGLGVYLVMWPIWWLVLKDPQQGAQSFLAAAMSPECGMGEGGKFLRECQNQKYRADELTSPELGKQLWELAELMIKDAEKAGAIKRAKEKGKKKAQEDMKSEPKPDEGDKELVEKIRQRKEALRKILEEEEAKEHEERAKAKLPPSLIPPPPADTPRRSTRSRTEELRAEEVKNVPKVKIETKEEVQDAPSRNTRRRTKKA</sequence>
<dbReference type="SUPFAM" id="SSF51735">
    <property type="entry name" value="NAD(P)-binding Rossmann-fold domains"/>
    <property type="match status" value="1"/>
</dbReference>
<keyword evidence="4" id="KW-0812">Transmembrane</keyword>
<evidence type="ECO:0000256" key="1">
    <source>
        <dbReference type="ARBA" id="ARBA00006484"/>
    </source>
</evidence>
<dbReference type="STRING" id="42251.A0A2T6ZRJ6"/>
<feature type="compositionally biased region" description="Basic and acidic residues" evidence="3">
    <location>
        <begin position="377"/>
        <end position="398"/>
    </location>
</feature>
<comment type="similarity">
    <text evidence="1">Belongs to the short-chain dehydrogenases/reductases (SDR) family.</text>
</comment>
<feature type="region of interest" description="Disordered" evidence="3">
    <location>
        <begin position="411"/>
        <end position="484"/>
    </location>
</feature>
<evidence type="ECO:0000313" key="5">
    <source>
        <dbReference type="EMBL" id="PUU78120.1"/>
    </source>
</evidence>
<evidence type="ECO:0000256" key="2">
    <source>
        <dbReference type="ARBA" id="ARBA00023002"/>
    </source>
</evidence>
<dbReference type="PANTHER" id="PTHR24320:SF285">
    <property type="entry name" value="RETINOL DEHYDROGENASE 14"/>
    <property type="match status" value="1"/>
</dbReference>
<feature type="compositionally biased region" description="Basic and acidic residues" evidence="3">
    <location>
        <begin position="411"/>
        <end position="423"/>
    </location>
</feature>
<evidence type="ECO:0000313" key="6">
    <source>
        <dbReference type="Proteomes" id="UP000244722"/>
    </source>
</evidence>
<dbReference type="PANTHER" id="PTHR24320">
    <property type="entry name" value="RETINOL DEHYDROGENASE"/>
    <property type="match status" value="1"/>
</dbReference>
<dbReference type="GO" id="GO:0016491">
    <property type="term" value="F:oxidoreductase activity"/>
    <property type="evidence" value="ECO:0007669"/>
    <property type="project" value="UniProtKB-KW"/>
</dbReference>
<keyword evidence="4" id="KW-0472">Membrane</keyword>
<dbReference type="AlphaFoldDB" id="A0A2T6ZRJ6"/>
<dbReference type="PRINTS" id="PR00081">
    <property type="entry name" value="GDHRDH"/>
</dbReference>
<reference evidence="5 6" key="1">
    <citation type="submission" date="2017-04" db="EMBL/GenBank/DDBJ databases">
        <title>Draft genome sequence of Tuber borchii Vittad., a whitish edible truffle.</title>
        <authorList>
            <consortium name="DOE Joint Genome Institute"/>
            <person name="Murat C."/>
            <person name="Kuo A."/>
            <person name="Barry K.W."/>
            <person name="Clum A."/>
            <person name="Dockter R.B."/>
            <person name="Fauchery L."/>
            <person name="Iotti M."/>
            <person name="Kohler A."/>
            <person name="Labutti K."/>
            <person name="Lindquist E.A."/>
            <person name="Lipzen A."/>
            <person name="Ohm R.A."/>
            <person name="Wang M."/>
            <person name="Grigoriev I.V."/>
            <person name="Zambonelli A."/>
            <person name="Martin F.M."/>
        </authorList>
    </citation>
    <scope>NUCLEOTIDE SEQUENCE [LARGE SCALE GENOMIC DNA]</scope>
    <source>
        <strain evidence="5 6">Tbo3840</strain>
    </source>
</reference>
<dbReference type="InterPro" id="IPR002347">
    <property type="entry name" value="SDR_fam"/>
</dbReference>
<dbReference type="OrthoDB" id="191979at2759"/>
<dbReference type="Proteomes" id="UP000244722">
    <property type="component" value="Unassembled WGS sequence"/>
</dbReference>
<evidence type="ECO:0000256" key="4">
    <source>
        <dbReference type="SAM" id="Phobius"/>
    </source>
</evidence>
<feature type="transmembrane region" description="Helical" evidence="4">
    <location>
        <begin position="20"/>
        <end position="40"/>
    </location>
</feature>
<feature type="region of interest" description="Disordered" evidence="3">
    <location>
        <begin position="368"/>
        <end position="398"/>
    </location>
</feature>
<dbReference type="InterPro" id="IPR036291">
    <property type="entry name" value="NAD(P)-bd_dom_sf"/>
</dbReference>
<proteinExistence type="inferred from homology"/>
<comment type="caution">
    <text evidence="5">The sequence shown here is derived from an EMBL/GenBank/DDBJ whole genome shotgun (WGS) entry which is preliminary data.</text>
</comment>
<feature type="compositionally biased region" description="Basic and acidic residues" evidence="3">
    <location>
        <begin position="445"/>
        <end position="469"/>
    </location>
</feature>
<feature type="transmembrane region" description="Helical" evidence="4">
    <location>
        <begin position="277"/>
        <end position="299"/>
    </location>
</feature>
<keyword evidence="2" id="KW-0560">Oxidoreductase</keyword>
<dbReference type="Pfam" id="PF00106">
    <property type="entry name" value="adh_short"/>
    <property type="match status" value="1"/>
</dbReference>
<evidence type="ECO:0000256" key="3">
    <source>
        <dbReference type="SAM" id="MobiDB-lite"/>
    </source>
</evidence>
<keyword evidence="6" id="KW-1185">Reference proteome</keyword>